<sequence length="325" mass="36024">MPAVQMDALGAFTYLTENTPTWISQISELSAHTASKRAEYAQAYKQHTAVRRQRRRRNSSVCSIHTDTDPSPQPSAGETRGDITTTPETSHHQSAANPPKHGAEDVPPLGDSDSIEHNLCVSTRHNLIIHYDGHTQKTLEELVRNIGTARNNIRKARMSSPRLGYSMLSRNPLMNSSMALLASAETTDEDVLSNIRRARDRNPAVPAKESLEKADKFLEVVHGICETAAYCFLRLGDCSKELATVEERLKTVLNLATKEADQLRAKQPPTEKEAVGRITPVTKAPTEQPFSLSKTNDAIEVDDDDGSEYGEPIDLTVFRVNRARR</sequence>
<dbReference type="OrthoDB" id="3886346at2759"/>
<evidence type="ECO:0000256" key="1">
    <source>
        <dbReference type="SAM" id="MobiDB-lite"/>
    </source>
</evidence>
<feature type="region of interest" description="Disordered" evidence="1">
    <location>
        <begin position="46"/>
        <end position="114"/>
    </location>
</feature>
<feature type="compositionally biased region" description="Polar residues" evidence="1">
    <location>
        <begin position="82"/>
        <end position="96"/>
    </location>
</feature>
<dbReference type="VEuPathDB" id="FungiDB:BO70DRAFT_363990"/>
<dbReference type="GeneID" id="37065934"/>
<dbReference type="STRING" id="1448321.A0A317VP79"/>
<feature type="region of interest" description="Disordered" evidence="1">
    <location>
        <begin position="263"/>
        <end position="307"/>
    </location>
</feature>
<organism evidence="2 3">
    <name type="scientific">Aspergillus heteromorphus CBS 117.55</name>
    <dbReference type="NCBI Taxonomy" id="1448321"/>
    <lineage>
        <taxon>Eukaryota</taxon>
        <taxon>Fungi</taxon>
        <taxon>Dikarya</taxon>
        <taxon>Ascomycota</taxon>
        <taxon>Pezizomycotina</taxon>
        <taxon>Eurotiomycetes</taxon>
        <taxon>Eurotiomycetidae</taxon>
        <taxon>Eurotiales</taxon>
        <taxon>Aspergillaceae</taxon>
        <taxon>Aspergillus</taxon>
        <taxon>Aspergillus subgen. Circumdati</taxon>
    </lineage>
</organism>
<dbReference type="Proteomes" id="UP000247233">
    <property type="component" value="Unassembled WGS sequence"/>
</dbReference>
<gene>
    <name evidence="2" type="ORF">BO70DRAFT_363990</name>
</gene>
<accession>A0A317VP79</accession>
<reference evidence="2 3" key="1">
    <citation type="submission" date="2016-12" db="EMBL/GenBank/DDBJ databases">
        <title>The genomes of Aspergillus section Nigri reveals drivers in fungal speciation.</title>
        <authorList>
            <consortium name="DOE Joint Genome Institute"/>
            <person name="Vesth T.C."/>
            <person name="Nybo J."/>
            <person name="Theobald S."/>
            <person name="Brandl J."/>
            <person name="Frisvad J.C."/>
            <person name="Nielsen K.F."/>
            <person name="Lyhne E.K."/>
            <person name="Kogle M.E."/>
            <person name="Kuo A."/>
            <person name="Riley R."/>
            <person name="Clum A."/>
            <person name="Nolan M."/>
            <person name="Lipzen A."/>
            <person name="Salamov A."/>
            <person name="Henrissat B."/>
            <person name="Wiebenga A."/>
            <person name="De Vries R.P."/>
            <person name="Grigoriev I.V."/>
            <person name="Mortensen U.H."/>
            <person name="Andersen M.R."/>
            <person name="Baker S.E."/>
        </authorList>
    </citation>
    <scope>NUCLEOTIDE SEQUENCE [LARGE SCALE GENOMIC DNA]</scope>
    <source>
        <strain evidence="2 3">CBS 117.55</strain>
    </source>
</reference>
<feature type="compositionally biased region" description="Basic residues" evidence="1">
    <location>
        <begin position="48"/>
        <end position="58"/>
    </location>
</feature>
<name>A0A317VP79_9EURO</name>
<dbReference type="EMBL" id="MSFL01000021">
    <property type="protein sequence ID" value="PWY75419.1"/>
    <property type="molecule type" value="Genomic_DNA"/>
</dbReference>
<evidence type="ECO:0000313" key="2">
    <source>
        <dbReference type="EMBL" id="PWY75419.1"/>
    </source>
</evidence>
<comment type="caution">
    <text evidence="2">The sequence shown here is derived from an EMBL/GenBank/DDBJ whole genome shotgun (WGS) entry which is preliminary data.</text>
</comment>
<protein>
    <submittedName>
        <fullName evidence="2">Uncharacterized protein</fullName>
    </submittedName>
</protein>
<keyword evidence="3" id="KW-1185">Reference proteome</keyword>
<proteinExistence type="predicted"/>
<feature type="compositionally biased region" description="Basic and acidic residues" evidence="1">
    <location>
        <begin position="263"/>
        <end position="275"/>
    </location>
</feature>
<evidence type="ECO:0000313" key="3">
    <source>
        <dbReference type="Proteomes" id="UP000247233"/>
    </source>
</evidence>
<dbReference type="AlphaFoldDB" id="A0A317VP79"/>
<dbReference type="RefSeq" id="XP_025397385.1">
    <property type="nucleotide sequence ID" value="XM_025543697.1"/>
</dbReference>